<dbReference type="InterPro" id="IPR026021">
    <property type="entry name" value="YdjA-like"/>
</dbReference>
<accession>A0ABV7CYT5</accession>
<keyword evidence="11" id="KW-1185">Reference proteome</keyword>
<evidence type="ECO:0000256" key="3">
    <source>
        <dbReference type="ARBA" id="ARBA00022630"/>
    </source>
</evidence>
<evidence type="ECO:0000259" key="9">
    <source>
        <dbReference type="Pfam" id="PF00881"/>
    </source>
</evidence>
<protein>
    <recommendedName>
        <fullName evidence="8">Putative NAD(P)H nitroreductase</fullName>
        <ecNumber evidence="8">1.-.-.-</ecNumber>
    </recommendedName>
</protein>
<keyword evidence="4 8" id="KW-0288">FMN</keyword>
<reference evidence="11" key="1">
    <citation type="journal article" date="2019" name="Int. J. Syst. Evol. Microbiol.">
        <title>The Global Catalogue of Microorganisms (GCM) 10K type strain sequencing project: providing services to taxonomists for standard genome sequencing and annotation.</title>
        <authorList>
            <consortium name="The Broad Institute Genomics Platform"/>
            <consortium name="The Broad Institute Genome Sequencing Center for Infectious Disease"/>
            <person name="Wu L."/>
            <person name="Ma J."/>
        </authorList>
    </citation>
    <scope>NUCLEOTIDE SEQUENCE [LARGE SCALE GENOMIC DNA]</scope>
    <source>
        <strain evidence="11">KCTC 13128</strain>
    </source>
</reference>
<dbReference type="InterPro" id="IPR052530">
    <property type="entry name" value="NAD(P)H_nitroreductase"/>
</dbReference>
<evidence type="ECO:0000256" key="7">
    <source>
        <dbReference type="ARBA" id="ARBA00023027"/>
    </source>
</evidence>
<dbReference type="EC" id="1.-.-.-" evidence="8"/>
<feature type="domain" description="Nitroreductase" evidence="9">
    <location>
        <begin position="13"/>
        <end position="163"/>
    </location>
</feature>
<dbReference type="InterPro" id="IPR000415">
    <property type="entry name" value="Nitroreductase-like"/>
</dbReference>
<name>A0ABV7CYT5_9BACI</name>
<evidence type="ECO:0000256" key="6">
    <source>
        <dbReference type="ARBA" id="ARBA00023002"/>
    </source>
</evidence>
<gene>
    <name evidence="10" type="ORF">ACFOGI_15565</name>
</gene>
<dbReference type="SUPFAM" id="SSF55469">
    <property type="entry name" value="FMN-dependent nitroreductase-like"/>
    <property type="match status" value="1"/>
</dbReference>
<evidence type="ECO:0000256" key="5">
    <source>
        <dbReference type="ARBA" id="ARBA00022857"/>
    </source>
</evidence>
<dbReference type="PIRSF" id="PIRSF000232">
    <property type="entry name" value="YdjA"/>
    <property type="match status" value="1"/>
</dbReference>
<evidence type="ECO:0000256" key="4">
    <source>
        <dbReference type="ARBA" id="ARBA00022643"/>
    </source>
</evidence>
<evidence type="ECO:0000256" key="8">
    <source>
        <dbReference type="PIRNR" id="PIRNR000232"/>
    </source>
</evidence>
<comment type="caution">
    <text evidence="10">The sequence shown here is derived from an EMBL/GenBank/DDBJ whole genome shotgun (WGS) entry which is preliminary data.</text>
</comment>
<dbReference type="Gene3D" id="3.40.109.10">
    <property type="entry name" value="NADH Oxidase"/>
    <property type="match status" value="1"/>
</dbReference>
<evidence type="ECO:0000256" key="1">
    <source>
        <dbReference type="ARBA" id="ARBA00001917"/>
    </source>
</evidence>
<dbReference type="Proteomes" id="UP001595279">
    <property type="component" value="Unassembled WGS sequence"/>
</dbReference>
<dbReference type="PANTHER" id="PTHR43821:SF1">
    <property type="entry name" value="NAD(P)H NITROREDUCTASE YDJA-RELATED"/>
    <property type="match status" value="1"/>
</dbReference>
<organism evidence="10 11">
    <name type="scientific">Virgibacillus xinjiangensis</name>
    <dbReference type="NCBI Taxonomy" id="393090"/>
    <lineage>
        <taxon>Bacteria</taxon>
        <taxon>Bacillati</taxon>
        <taxon>Bacillota</taxon>
        <taxon>Bacilli</taxon>
        <taxon>Bacillales</taxon>
        <taxon>Bacillaceae</taxon>
        <taxon>Virgibacillus</taxon>
    </lineage>
</organism>
<dbReference type="CDD" id="cd02135">
    <property type="entry name" value="YdjA-like"/>
    <property type="match status" value="1"/>
</dbReference>
<evidence type="ECO:0000313" key="11">
    <source>
        <dbReference type="Proteomes" id="UP001595279"/>
    </source>
</evidence>
<keyword evidence="3 8" id="KW-0285">Flavoprotein</keyword>
<comment type="similarity">
    <text evidence="2 8">Belongs to the nitroreductase family.</text>
</comment>
<keyword evidence="7 8" id="KW-0520">NAD</keyword>
<evidence type="ECO:0000256" key="2">
    <source>
        <dbReference type="ARBA" id="ARBA00007118"/>
    </source>
</evidence>
<sequence length="185" mass="21502">MEAANSTELAKLIRDRRAVKKGYTDKEVKEEDVRNLLDDAIWAPNHGMREPWRFIFVGEDKLPDFSKKVASTYPEERQQNREDYLNEPNAILVVVMEEPEASKQWEENFAATAAMIQNFWLLAWEKQLGICWKTNPHISDPKVKEVLGVGQNEKIVGFIHMGYFDEQPPAKDRISVDDKFTRYEG</sequence>
<dbReference type="Pfam" id="PF00881">
    <property type="entry name" value="Nitroreductase"/>
    <property type="match status" value="1"/>
</dbReference>
<proteinExistence type="inferred from homology"/>
<dbReference type="EMBL" id="JBHRSA010000057">
    <property type="protein sequence ID" value="MFC3041662.1"/>
    <property type="molecule type" value="Genomic_DNA"/>
</dbReference>
<keyword evidence="6 8" id="KW-0560">Oxidoreductase</keyword>
<keyword evidence="5 8" id="KW-0521">NADP</keyword>
<dbReference type="InterPro" id="IPR029479">
    <property type="entry name" value="Nitroreductase"/>
</dbReference>
<dbReference type="RefSeq" id="WP_390274558.1">
    <property type="nucleotide sequence ID" value="NZ_JBHRSA010000057.1"/>
</dbReference>
<evidence type="ECO:0000313" key="10">
    <source>
        <dbReference type="EMBL" id="MFC3041662.1"/>
    </source>
</evidence>
<dbReference type="PANTHER" id="PTHR43821">
    <property type="entry name" value="NAD(P)H NITROREDUCTASE YDJA-RELATED"/>
    <property type="match status" value="1"/>
</dbReference>
<comment type="cofactor">
    <cofactor evidence="1 8">
        <name>FMN</name>
        <dbReference type="ChEBI" id="CHEBI:58210"/>
    </cofactor>
</comment>